<dbReference type="Proteomes" id="UP000009138">
    <property type="component" value="Unassembled WGS sequence"/>
</dbReference>
<keyword evidence="2" id="KW-1185">Reference proteome</keyword>
<gene>
    <name evidence="1" type="ORF">RO3G_17306</name>
</gene>
<dbReference type="AlphaFoldDB" id="I1CVW5"/>
<accession>I1CVW5</accession>
<sequence>MEVQCNNRKIKDNFPKPFPGTNYQVSIKLNLYIYNEDNLLQGTCLACVLRELYQKIQG</sequence>
<evidence type="ECO:0000313" key="1">
    <source>
        <dbReference type="EMBL" id="EIE92595.1"/>
    </source>
</evidence>
<dbReference type="InParanoid" id="I1CVW5"/>
<protein>
    <submittedName>
        <fullName evidence="1">Uncharacterized protein</fullName>
    </submittedName>
</protein>
<evidence type="ECO:0000313" key="2">
    <source>
        <dbReference type="Proteomes" id="UP000009138"/>
    </source>
</evidence>
<dbReference type="EMBL" id="GG669517">
    <property type="protein sequence ID" value="EIE92595.1"/>
    <property type="molecule type" value="Genomic_DNA"/>
</dbReference>
<name>I1CVW5_RHIO9</name>
<organism evidence="1 2">
    <name type="scientific">Rhizopus delemar (strain RA 99-880 / ATCC MYA-4621 / FGSC 9543 / NRRL 43880)</name>
    <name type="common">Mucormycosis agent</name>
    <name type="synonym">Rhizopus arrhizus var. delemar</name>
    <dbReference type="NCBI Taxonomy" id="246409"/>
    <lineage>
        <taxon>Eukaryota</taxon>
        <taxon>Fungi</taxon>
        <taxon>Fungi incertae sedis</taxon>
        <taxon>Mucoromycota</taxon>
        <taxon>Mucoromycotina</taxon>
        <taxon>Mucoromycetes</taxon>
        <taxon>Mucorales</taxon>
        <taxon>Mucorineae</taxon>
        <taxon>Rhizopodaceae</taxon>
        <taxon>Rhizopus</taxon>
    </lineage>
</organism>
<reference evidence="1 2" key="1">
    <citation type="journal article" date="2009" name="PLoS Genet.">
        <title>Genomic analysis of the basal lineage fungus Rhizopus oryzae reveals a whole-genome duplication.</title>
        <authorList>
            <person name="Ma L.-J."/>
            <person name="Ibrahim A.S."/>
            <person name="Skory C."/>
            <person name="Grabherr M.G."/>
            <person name="Burger G."/>
            <person name="Butler M."/>
            <person name="Elias M."/>
            <person name="Idnurm A."/>
            <person name="Lang B.F."/>
            <person name="Sone T."/>
            <person name="Abe A."/>
            <person name="Calvo S.E."/>
            <person name="Corrochano L.M."/>
            <person name="Engels R."/>
            <person name="Fu J."/>
            <person name="Hansberg W."/>
            <person name="Kim J.-M."/>
            <person name="Kodira C.D."/>
            <person name="Koehrsen M.J."/>
            <person name="Liu B."/>
            <person name="Miranda-Saavedra D."/>
            <person name="O'Leary S."/>
            <person name="Ortiz-Castellanos L."/>
            <person name="Poulter R."/>
            <person name="Rodriguez-Romero J."/>
            <person name="Ruiz-Herrera J."/>
            <person name="Shen Y.-Q."/>
            <person name="Zeng Q."/>
            <person name="Galagan J."/>
            <person name="Birren B.W."/>
            <person name="Cuomo C.A."/>
            <person name="Wickes B.L."/>
        </authorList>
    </citation>
    <scope>NUCLEOTIDE SEQUENCE [LARGE SCALE GENOMIC DNA]</scope>
    <source>
        <strain evidence="2">RA 99-880 / ATCC MYA-4621 / FGSC 9543 / NRRL 43880</strain>
    </source>
</reference>
<dbReference type="GeneID" id="93624271"/>
<dbReference type="RefSeq" id="XP_067527991.1">
    <property type="nucleotide sequence ID" value="XM_067671890.1"/>
</dbReference>
<proteinExistence type="predicted"/>
<dbReference type="VEuPathDB" id="FungiDB:RO3G_17306"/>